<dbReference type="GO" id="GO:0005737">
    <property type="term" value="C:cytoplasm"/>
    <property type="evidence" value="ECO:0007669"/>
    <property type="project" value="UniProtKB-SubCell"/>
</dbReference>
<comment type="catalytic activity">
    <reaction evidence="16">
        <text>L-tyrosyl-[glycogenin] + UDP-alpha-D-glucose = alpha-D-glucosyl-L-tyrosyl-[glycogenin] + UDP + H(+)</text>
        <dbReference type="Rhea" id="RHEA:23360"/>
        <dbReference type="Rhea" id="RHEA-COMP:14604"/>
        <dbReference type="Rhea" id="RHEA-COMP:14605"/>
        <dbReference type="ChEBI" id="CHEBI:15378"/>
        <dbReference type="ChEBI" id="CHEBI:46858"/>
        <dbReference type="ChEBI" id="CHEBI:58223"/>
        <dbReference type="ChEBI" id="CHEBI:58885"/>
        <dbReference type="ChEBI" id="CHEBI:140573"/>
        <dbReference type="EC" id="2.4.1.186"/>
    </reaction>
    <physiologicalReaction direction="left-to-right" evidence="16">
        <dbReference type="Rhea" id="RHEA:23361"/>
    </physiologicalReaction>
</comment>
<evidence type="ECO:0000256" key="16">
    <source>
        <dbReference type="ARBA" id="ARBA00047924"/>
    </source>
</evidence>
<dbReference type="GO" id="GO:0046872">
    <property type="term" value="F:metal ion binding"/>
    <property type="evidence" value="ECO:0007669"/>
    <property type="project" value="UniProtKB-KW"/>
</dbReference>
<organism evidence="19 20">
    <name type="scientific">Chiloscyllium punctatum</name>
    <name type="common">Brownbanded bambooshark</name>
    <name type="synonym">Hemiscyllium punctatum</name>
    <dbReference type="NCBI Taxonomy" id="137246"/>
    <lineage>
        <taxon>Eukaryota</taxon>
        <taxon>Metazoa</taxon>
        <taxon>Chordata</taxon>
        <taxon>Craniata</taxon>
        <taxon>Vertebrata</taxon>
        <taxon>Chondrichthyes</taxon>
        <taxon>Elasmobranchii</taxon>
        <taxon>Galeomorphii</taxon>
        <taxon>Galeoidea</taxon>
        <taxon>Orectolobiformes</taxon>
        <taxon>Hemiscylliidae</taxon>
        <taxon>Chiloscyllium</taxon>
    </lineage>
</organism>
<dbReference type="Proteomes" id="UP000287033">
    <property type="component" value="Unassembled WGS sequence"/>
</dbReference>
<evidence type="ECO:0000313" key="19">
    <source>
        <dbReference type="EMBL" id="GCC29906.1"/>
    </source>
</evidence>
<dbReference type="CDD" id="cd02537">
    <property type="entry name" value="GT8_Glycogenin"/>
    <property type="match status" value="1"/>
</dbReference>
<evidence type="ECO:0000256" key="2">
    <source>
        <dbReference type="ARBA" id="ARBA00004123"/>
    </source>
</evidence>
<keyword evidence="7" id="KW-0808">Transferase</keyword>
<evidence type="ECO:0000256" key="7">
    <source>
        <dbReference type="ARBA" id="ARBA00022679"/>
    </source>
</evidence>
<feature type="compositionally biased region" description="Basic and acidic residues" evidence="18">
    <location>
        <begin position="315"/>
        <end position="326"/>
    </location>
</feature>
<keyword evidence="20" id="KW-1185">Reference proteome</keyword>
<evidence type="ECO:0000256" key="14">
    <source>
        <dbReference type="ARBA" id="ARBA00038934"/>
    </source>
</evidence>
<evidence type="ECO:0000256" key="18">
    <source>
        <dbReference type="SAM" id="MobiDB-lite"/>
    </source>
</evidence>
<keyword evidence="5" id="KW-0963">Cytoplasm</keyword>
<dbReference type="SUPFAM" id="SSF53448">
    <property type="entry name" value="Nucleotide-diphospho-sugar transferases"/>
    <property type="match status" value="1"/>
</dbReference>
<comment type="function">
    <text evidence="17">Glycogenin participates in the glycogen biosynthetic process along with glycogen synthase and glycogen branching enzyme. It catalyzes the formation of a short alpha (1,4)-glucosyl chain covalently attached via a glucose 1-O-tyrosyl linkage to internal tyrosine residues and these chains act as primers for the elongation reaction catalyzed by glycogen synthase.</text>
</comment>
<comment type="pathway">
    <text evidence="4">Glycan biosynthesis; glycogen biosynthesis.</text>
</comment>
<keyword evidence="9" id="KW-0320">Glycogen biosynthesis</keyword>
<dbReference type="PANTHER" id="PTHR11183">
    <property type="entry name" value="GLYCOGENIN SUBFAMILY MEMBER"/>
    <property type="match status" value="1"/>
</dbReference>
<dbReference type="InterPro" id="IPR002495">
    <property type="entry name" value="Glyco_trans_8"/>
</dbReference>
<proteinExistence type="inferred from homology"/>
<reference evidence="19 20" key="1">
    <citation type="journal article" date="2018" name="Nat. Ecol. Evol.">
        <title>Shark genomes provide insights into elasmobranch evolution and the origin of vertebrates.</title>
        <authorList>
            <person name="Hara Y"/>
            <person name="Yamaguchi K"/>
            <person name="Onimaru K"/>
            <person name="Kadota M"/>
            <person name="Koyanagi M"/>
            <person name="Keeley SD"/>
            <person name="Tatsumi K"/>
            <person name="Tanaka K"/>
            <person name="Motone F"/>
            <person name="Kageyama Y"/>
            <person name="Nozu R"/>
            <person name="Adachi N"/>
            <person name="Nishimura O"/>
            <person name="Nakagawa R"/>
            <person name="Tanegashima C"/>
            <person name="Kiyatake I"/>
            <person name="Matsumoto R"/>
            <person name="Murakumo K"/>
            <person name="Nishida K"/>
            <person name="Terakita A"/>
            <person name="Kuratani S"/>
            <person name="Sato K"/>
            <person name="Hyodo S Kuraku.S."/>
        </authorList>
    </citation>
    <scope>NUCLEOTIDE SEQUENCE [LARGE SCALE GENOMIC DNA]</scope>
</reference>
<dbReference type="FunFam" id="3.90.550.10:FF:000025">
    <property type="entry name" value="Glycogenin-1 isoform 1"/>
    <property type="match status" value="1"/>
</dbReference>
<feature type="region of interest" description="Disordered" evidence="18">
    <location>
        <begin position="315"/>
        <end position="356"/>
    </location>
</feature>
<evidence type="ECO:0000256" key="13">
    <source>
        <dbReference type="ARBA" id="ARBA00038162"/>
    </source>
</evidence>
<evidence type="ECO:0000256" key="9">
    <source>
        <dbReference type="ARBA" id="ARBA00023056"/>
    </source>
</evidence>
<evidence type="ECO:0000256" key="17">
    <source>
        <dbReference type="ARBA" id="ARBA00049637"/>
    </source>
</evidence>
<keyword evidence="8" id="KW-0479">Metal-binding</keyword>
<evidence type="ECO:0000256" key="8">
    <source>
        <dbReference type="ARBA" id="ARBA00022723"/>
    </source>
</evidence>
<sequence>MVSVVTDQAFVTLATNDDYCRGALVLCQSLRHHKTTRQIVALYTPQVSSNMRRVLERLFDEIVEVNVLDSGDSAHLALLTRPELGITFTKIHCWCLTQYSKCVFMDADTLVCSNIDDLFEREELSAAPDPGWPDCFNTGVFVYRPSLETYNQLLKFATEKGSFDGGDQGLLNSFFSDWSTTDIHKHLPFIYNLSAIAIYSYLPAFKHFGSSVKVFHFLGPTKPWHLKYDAQTKCVIQENLAPSDSQFIDFLNLWWDIYTTCILPLLVEHEVVDKKTIEYQMPQAGDLQVSMRRQEEAVAHEKPIKASKLLETQDHLQSAEKREKITAGHSMLTKHETEIIPPDTPEPSKPPPHQEDVAASLADLSLDEEPTQPVEAEERRRWEEGNVDYLGRDAFVNIQRKLDRFLK</sequence>
<evidence type="ECO:0000256" key="12">
    <source>
        <dbReference type="ARBA" id="ARBA00023242"/>
    </source>
</evidence>
<comment type="subcellular location">
    <subcellularLocation>
        <location evidence="3">Cytoplasm</location>
    </subcellularLocation>
    <subcellularLocation>
        <location evidence="2">Nucleus</location>
    </subcellularLocation>
</comment>
<dbReference type="InterPro" id="IPR029044">
    <property type="entry name" value="Nucleotide-diphossugar_trans"/>
</dbReference>
<dbReference type="AlphaFoldDB" id="A0A401SHK8"/>
<evidence type="ECO:0000256" key="10">
    <source>
        <dbReference type="ARBA" id="ARBA00023180"/>
    </source>
</evidence>
<dbReference type="GO" id="GO:0008466">
    <property type="term" value="F:glycogenin glucosyltransferase activity"/>
    <property type="evidence" value="ECO:0007669"/>
    <property type="project" value="UniProtKB-EC"/>
</dbReference>
<name>A0A401SHK8_CHIPU</name>
<dbReference type="GO" id="GO:0005634">
    <property type="term" value="C:nucleus"/>
    <property type="evidence" value="ECO:0007669"/>
    <property type="project" value="UniProtKB-SubCell"/>
</dbReference>
<comment type="similarity">
    <text evidence="13">Belongs to the glycosyltransferase 8 family. Glycogenin subfamily.</text>
</comment>
<keyword evidence="12" id="KW-0539">Nucleus</keyword>
<dbReference type="Pfam" id="PF01501">
    <property type="entry name" value="Glyco_transf_8"/>
    <property type="match status" value="2"/>
</dbReference>
<dbReference type="OrthoDB" id="2014201at2759"/>
<evidence type="ECO:0000256" key="3">
    <source>
        <dbReference type="ARBA" id="ARBA00004496"/>
    </source>
</evidence>
<evidence type="ECO:0000313" key="20">
    <source>
        <dbReference type="Proteomes" id="UP000287033"/>
    </source>
</evidence>
<comment type="catalytic activity">
    <reaction evidence="15">
        <text>[1,4-alpha-D-glucosyl](n)-L-tyrosyl-[glycogenin] + UDP-alpha-D-glucose = [1,4-alpha-D-glucosyl](n+1)-L-tyrosyl-[glycogenin] + UDP + H(+)</text>
        <dbReference type="Rhea" id="RHEA:56560"/>
        <dbReference type="Rhea" id="RHEA-COMP:14606"/>
        <dbReference type="Rhea" id="RHEA-COMP:14607"/>
        <dbReference type="ChEBI" id="CHEBI:15378"/>
        <dbReference type="ChEBI" id="CHEBI:58223"/>
        <dbReference type="ChEBI" id="CHEBI:58885"/>
        <dbReference type="ChEBI" id="CHEBI:140574"/>
        <dbReference type="EC" id="2.4.1.186"/>
    </reaction>
    <physiologicalReaction direction="left-to-right" evidence="15">
        <dbReference type="Rhea" id="RHEA:56561"/>
    </physiologicalReaction>
</comment>
<dbReference type="GO" id="GO:0005978">
    <property type="term" value="P:glycogen biosynthetic process"/>
    <property type="evidence" value="ECO:0007669"/>
    <property type="project" value="UniProtKB-KW"/>
</dbReference>
<evidence type="ECO:0000256" key="1">
    <source>
        <dbReference type="ARBA" id="ARBA00001936"/>
    </source>
</evidence>
<evidence type="ECO:0000256" key="6">
    <source>
        <dbReference type="ARBA" id="ARBA00022553"/>
    </source>
</evidence>
<dbReference type="EC" id="2.4.1.186" evidence="14"/>
<evidence type="ECO:0000256" key="11">
    <source>
        <dbReference type="ARBA" id="ARBA00023211"/>
    </source>
</evidence>
<evidence type="ECO:0000256" key="15">
    <source>
        <dbReference type="ARBA" id="ARBA00047374"/>
    </source>
</evidence>
<evidence type="ECO:0000256" key="4">
    <source>
        <dbReference type="ARBA" id="ARBA00004964"/>
    </source>
</evidence>
<dbReference type="InterPro" id="IPR050587">
    <property type="entry name" value="GNT1/Glycosyltrans_8"/>
</dbReference>
<evidence type="ECO:0000256" key="5">
    <source>
        <dbReference type="ARBA" id="ARBA00022490"/>
    </source>
</evidence>
<dbReference type="OMA" id="TCETVQG"/>
<comment type="caution">
    <text evidence="19">The sequence shown here is derived from an EMBL/GenBank/DDBJ whole genome shotgun (WGS) entry which is preliminary data.</text>
</comment>
<keyword evidence="10" id="KW-0325">Glycoprotein</keyword>
<dbReference type="Gene3D" id="3.90.550.10">
    <property type="entry name" value="Spore Coat Polysaccharide Biosynthesis Protein SpsA, Chain A"/>
    <property type="match status" value="1"/>
</dbReference>
<protein>
    <recommendedName>
        <fullName evidence="14">glycogenin glucosyltransferase</fullName>
        <ecNumber evidence="14">2.4.1.186</ecNumber>
    </recommendedName>
</protein>
<comment type="cofactor">
    <cofactor evidence="1">
        <name>Mn(2+)</name>
        <dbReference type="ChEBI" id="CHEBI:29035"/>
    </cofactor>
</comment>
<feature type="compositionally biased region" description="Pro residues" evidence="18">
    <location>
        <begin position="342"/>
        <end position="351"/>
    </location>
</feature>
<accession>A0A401SHK8</accession>
<dbReference type="EMBL" id="BEZZ01000272">
    <property type="protein sequence ID" value="GCC29906.1"/>
    <property type="molecule type" value="Genomic_DNA"/>
</dbReference>
<gene>
    <name evidence="19" type="ORF">chiPu_0008349</name>
</gene>
<keyword evidence="11" id="KW-0464">Manganese</keyword>
<keyword evidence="6" id="KW-0597">Phosphoprotein</keyword>
<dbReference type="STRING" id="137246.A0A401SHK8"/>